<evidence type="ECO:0000256" key="7">
    <source>
        <dbReference type="ARBA" id="ARBA00023016"/>
    </source>
</evidence>
<sequence>MPKLYSGTEVVKRLKRLGFVTISQKGSHLKLRSLGTRNIRTVIVPCTSKLPRDSQVNSPTSQNHQRSSRLGK</sequence>
<dbReference type="GO" id="GO:0004519">
    <property type="term" value="F:endonuclease activity"/>
    <property type="evidence" value="ECO:0007669"/>
    <property type="project" value="UniProtKB-KW"/>
</dbReference>
<keyword evidence="3" id="KW-0540">Nuclease</keyword>
<reference evidence="10" key="1">
    <citation type="submission" date="2017-09" db="EMBL/GenBank/DDBJ databases">
        <title>Depth-based differentiation of microbial function through sediment-hosted aquifers and enrichment of novel symbionts in the deep terrestrial subsurface.</title>
        <authorList>
            <person name="Probst A.J."/>
            <person name="Ladd B."/>
            <person name="Jarett J.K."/>
            <person name="Geller-Mcgrath D.E."/>
            <person name="Sieber C.M.K."/>
            <person name="Emerson J.B."/>
            <person name="Anantharaman K."/>
            <person name="Thomas B.C."/>
            <person name="Malmstrom R."/>
            <person name="Stieglmeier M."/>
            <person name="Klingl A."/>
            <person name="Woyke T."/>
            <person name="Ryan C.M."/>
            <person name="Banfield J.F."/>
        </authorList>
    </citation>
    <scope>NUCLEOTIDE SEQUENCE [LARGE SCALE GENOMIC DNA]</scope>
</reference>
<feature type="compositionally biased region" description="Polar residues" evidence="8">
    <location>
        <begin position="54"/>
        <end position="65"/>
    </location>
</feature>
<dbReference type="EMBL" id="PFHR01000147">
    <property type="protein sequence ID" value="PIW96835.1"/>
    <property type="molecule type" value="Genomic_DNA"/>
</dbReference>
<dbReference type="Gene3D" id="3.30.920.30">
    <property type="entry name" value="Hypothetical protein"/>
    <property type="match status" value="1"/>
</dbReference>
<dbReference type="Proteomes" id="UP000230837">
    <property type="component" value="Unassembled WGS sequence"/>
</dbReference>
<evidence type="ECO:0000256" key="1">
    <source>
        <dbReference type="ARBA" id="ARBA00006620"/>
    </source>
</evidence>
<evidence type="ECO:0008006" key="11">
    <source>
        <dbReference type="Google" id="ProtNLM"/>
    </source>
</evidence>
<keyword evidence="7" id="KW-0346">Stress response</keyword>
<evidence type="ECO:0000256" key="4">
    <source>
        <dbReference type="ARBA" id="ARBA00022759"/>
    </source>
</evidence>
<keyword evidence="4" id="KW-0255">Endonuclease</keyword>
<dbReference type="Pfam" id="PF07927">
    <property type="entry name" value="HicA_toxin"/>
    <property type="match status" value="1"/>
</dbReference>
<protein>
    <recommendedName>
        <fullName evidence="11">Type II toxin-antitoxin system HicA family toxin</fullName>
    </recommendedName>
</protein>
<keyword evidence="2" id="KW-1277">Toxin-antitoxin system</keyword>
<feature type="region of interest" description="Disordered" evidence="8">
    <location>
        <begin position="50"/>
        <end position="72"/>
    </location>
</feature>
<keyword evidence="5" id="KW-0378">Hydrolase</keyword>
<keyword evidence="6" id="KW-0694">RNA-binding</keyword>
<dbReference type="GO" id="GO:0016787">
    <property type="term" value="F:hydrolase activity"/>
    <property type="evidence" value="ECO:0007669"/>
    <property type="project" value="UniProtKB-KW"/>
</dbReference>
<dbReference type="InterPro" id="IPR012933">
    <property type="entry name" value="HicA_mRNA_interferase"/>
</dbReference>
<dbReference type="AlphaFoldDB" id="A0A2M7INJ1"/>
<comment type="caution">
    <text evidence="9">The sequence shown here is derived from an EMBL/GenBank/DDBJ whole genome shotgun (WGS) entry which is preliminary data.</text>
</comment>
<evidence type="ECO:0000256" key="6">
    <source>
        <dbReference type="ARBA" id="ARBA00022884"/>
    </source>
</evidence>
<organism evidence="9 10">
    <name type="scientific">Candidatus Kaiserbacteria bacterium CG_4_8_14_3_um_filter_38_9</name>
    <dbReference type="NCBI Taxonomy" id="1974599"/>
    <lineage>
        <taxon>Bacteria</taxon>
        <taxon>Candidatus Kaiseribacteriota</taxon>
    </lineage>
</organism>
<evidence type="ECO:0000313" key="9">
    <source>
        <dbReference type="EMBL" id="PIW96835.1"/>
    </source>
</evidence>
<comment type="similarity">
    <text evidence="1">Belongs to the HicA mRNA interferase family.</text>
</comment>
<evidence type="ECO:0000313" key="10">
    <source>
        <dbReference type="Proteomes" id="UP000230837"/>
    </source>
</evidence>
<accession>A0A2M7INJ1</accession>
<dbReference type="SUPFAM" id="SSF54786">
    <property type="entry name" value="YcfA/nrd intein domain"/>
    <property type="match status" value="1"/>
</dbReference>
<dbReference type="InterPro" id="IPR038570">
    <property type="entry name" value="HicA_sf"/>
</dbReference>
<evidence type="ECO:0000256" key="5">
    <source>
        <dbReference type="ARBA" id="ARBA00022801"/>
    </source>
</evidence>
<evidence type="ECO:0000256" key="3">
    <source>
        <dbReference type="ARBA" id="ARBA00022722"/>
    </source>
</evidence>
<evidence type="ECO:0000256" key="2">
    <source>
        <dbReference type="ARBA" id="ARBA00022649"/>
    </source>
</evidence>
<proteinExistence type="inferred from homology"/>
<name>A0A2M7INJ1_9BACT</name>
<evidence type="ECO:0000256" key="8">
    <source>
        <dbReference type="SAM" id="MobiDB-lite"/>
    </source>
</evidence>
<feature type="non-terminal residue" evidence="9">
    <location>
        <position position="72"/>
    </location>
</feature>
<gene>
    <name evidence="9" type="ORF">COZ82_02815</name>
</gene>
<dbReference type="GO" id="GO:0003729">
    <property type="term" value="F:mRNA binding"/>
    <property type="evidence" value="ECO:0007669"/>
    <property type="project" value="InterPro"/>
</dbReference>